<sequence length="99" mass="10505">MPPGARTRRRASLAVLAAGAAAAAGFETATGALSLVGSVPSRRAFSRAVRAARSRLSASICSRTRRFASACRRVRCCAVKGQVRRSRLPWPRPCASRPP</sequence>
<accession>A0A316Z6U4</accession>
<gene>
    <name evidence="1" type="ORF">FA09DRAFT_67343</name>
</gene>
<dbReference type="GeneID" id="37273315"/>
<organism evidence="1 2">
    <name type="scientific">Tilletiopsis washingtonensis</name>
    <dbReference type="NCBI Taxonomy" id="58919"/>
    <lineage>
        <taxon>Eukaryota</taxon>
        <taxon>Fungi</taxon>
        <taxon>Dikarya</taxon>
        <taxon>Basidiomycota</taxon>
        <taxon>Ustilaginomycotina</taxon>
        <taxon>Exobasidiomycetes</taxon>
        <taxon>Entylomatales</taxon>
        <taxon>Entylomatales incertae sedis</taxon>
        <taxon>Tilletiopsis</taxon>
    </lineage>
</organism>
<reference evidence="1 2" key="1">
    <citation type="journal article" date="2018" name="Mol. Biol. Evol.">
        <title>Broad Genomic Sampling Reveals a Smut Pathogenic Ancestry of the Fungal Clade Ustilaginomycotina.</title>
        <authorList>
            <person name="Kijpornyongpan T."/>
            <person name="Mondo S.J."/>
            <person name="Barry K."/>
            <person name="Sandor L."/>
            <person name="Lee J."/>
            <person name="Lipzen A."/>
            <person name="Pangilinan J."/>
            <person name="LaButti K."/>
            <person name="Hainaut M."/>
            <person name="Henrissat B."/>
            <person name="Grigoriev I.V."/>
            <person name="Spatafora J.W."/>
            <person name="Aime M.C."/>
        </authorList>
    </citation>
    <scope>NUCLEOTIDE SEQUENCE [LARGE SCALE GENOMIC DNA]</scope>
    <source>
        <strain evidence="1 2">MCA 4186</strain>
    </source>
</reference>
<dbReference type="Proteomes" id="UP000245946">
    <property type="component" value="Unassembled WGS sequence"/>
</dbReference>
<keyword evidence="2" id="KW-1185">Reference proteome</keyword>
<evidence type="ECO:0000313" key="2">
    <source>
        <dbReference type="Proteomes" id="UP000245946"/>
    </source>
</evidence>
<evidence type="ECO:0000313" key="1">
    <source>
        <dbReference type="EMBL" id="PWN96784.1"/>
    </source>
</evidence>
<dbReference type="AlphaFoldDB" id="A0A316Z6U4"/>
<dbReference type="RefSeq" id="XP_025597063.1">
    <property type="nucleotide sequence ID" value="XM_025745771.1"/>
</dbReference>
<dbReference type="EMBL" id="KZ819297">
    <property type="protein sequence ID" value="PWN96784.1"/>
    <property type="molecule type" value="Genomic_DNA"/>
</dbReference>
<proteinExistence type="predicted"/>
<protein>
    <submittedName>
        <fullName evidence="1">Uncharacterized protein</fullName>
    </submittedName>
</protein>
<name>A0A316Z6U4_9BASI</name>